<gene>
    <name evidence="2" type="ORF">fugu_018685</name>
</gene>
<evidence type="ECO:0000313" key="3">
    <source>
        <dbReference type="Proteomes" id="UP000516260"/>
    </source>
</evidence>
<name>A0A4Z2BLV3_9TELE</name>
<feature type="region of interest" description="Disordered" evidence="1">
    <location>
        <begin position="45"/>
        <end position="110"/>
    </location>
</feature>
<reference evidence="2 3" key="1">
    <citation type="submission" date="2019-04" db="EMBL/GenBank/DDBJ databases">
        <title>The sequence and de novo assembly of Takifugu bimaculatus genome using PacBio and Hi-C technologies.</title>
        <authorList>
            <person name="Xu P."/>
            <person name="Liu B."/>
            <person name="Zhou Z."/>
        </authorList>
    </citation>
    <scope>NUCLEOTIDE SEQUENCE [LARGE SCALE GENOMIC DNA]</scope>
    <source>
        <strain evidence="2">TB-2018</strain>
        <tissue evidence="2">Muscle</tissue>
    </source>
</reference>
<dbReference type="EMBL" id="SWLE01000013">
    <property type="protein sequence ID" value="TNM93283.1"/>
    <property type="molecule type" value="Genomic_DNA"/>
</dbReference>
<accession>A0A4Z2BLV3</accession>
<proteinExistence type="predicted"/>
<keyword evidence="3" id="KW-1185">Reference proteome</keyword>
<dbReference type="AlphaFoldDB" id="A0A4Z2BLV3"/>
<comment type="caution">
    <text evidence="2">The sequence shown here is derived from an EMBL/GenBank/DDBJ whole genome shotgun (WGS) entry which is preliminary data.</text>
</comment>
<protein>
    <submittedName>
        <fullName evidence="2">Uncharacterized protein</fullName>
    </submittedName>
</protein>
<evidence type="ECO:0000256" key="1">
    <source>
        <dbReference type="SAM" id="MobiDB-lite"/>
    </source>
</evidence>
<dbReference type="Proteomes" id="UP000516260">
    <property type="component" value="Chromosome 20"/>
</dbReference>
<sequence length="110" mass="12400">MSTFAYRSAVPPQLRWVTASAPFHVCERSGFSPDRADYLRRQAQLNFTSPERHHKASLSSSLPRSPNEPTPTDTHPHTPSHTRTQRQKASLTDIHREKSPSRAAVARIVC</sequence>
<organism evidence="2 3">
    <name type="scientific">Takifugu bimaculatus</name>
    <dbReference type="NCBI Taxonomy" id="433685"/>
    <lineage>
        <taxon>Eukaryota</taxon>
        <taxon>Metazoa</taxon>
        <taxon>Chordata</taxon>
        <taxon>Craniata</taxon>
        <taxon>Vertebrata</taxon>
        <taxon>Euteleostomi</taxon>
        <taxon>Actinopterygii</taxon>
        <taxon>Neopterygii</taxon>
        <taxon>Teleostei</taxon>
        <taxon>Neoteleostei</taxon>
        <taxon>Acanthomorphata</taxon>
        <taxon>Eupercaria</taxon>
        <taxon>Tetraodontiformes</taxon>
        <taxon>Tetradontoidea</taxon>
        <taxon>Tetraodontidae</taxon>
        <taxon>Takifugu</taxon>
    </lineage>
</organism>
<evidence type="ECO:0000313" key="2">
    <source>
        <dbReference type="EMBL" id="TNM93283.1"/>
    </source>
</evidence>